<dbReference type="InterPro" id="IPR016163">
    <property type="entry name" value="Ald_DH_C"/>
</dbReference>
<protein>
    <recommendedName>
        <fullName evidence="4">Aldehyde dehydrogenase</fullName>
    </recommendedName>
</protein>
<evidence type="ECO:0000259" key="8">
    <source>
        <dbReference type="Pfam" id="PF00171"/>
    </source>
</evidence>
<evidence type="ECO:0000256" key="4">
    <source>
        <dbReference type="PIRNR" id="PIRNR036492"/>
    </source>
</evidence>
<feature type="active site" evidence="5">
    <location>
        <position position="250"/>
    </location>
</feature>
<dbReference type="FunFam" id="3.40.309.10:FF:000003">
    <property type="entry name" value="Aldehyde dehydrogenase"/>
    <property type="match status" value="1"/>
</dbReference>
<dbReference type="PROSITE" id="PS00070">
    <property type="entry name" value="ALDEHYDE_DEHYDR_CYS"/>
    <property type="match status" value="1"/>
</dbReference>
<feature type="active site" evidence="5 6">
    <location>
        <position position="216"/>
    </location>
</feature>
<dbReference type="Gene3D" id="3.40.309.10">
    <property type="entry name" value="Aldehyde Dehydrogenase, Chain A, domain 2"/>
    <property type="match status" value="1"/>
</dbReference>
<dbReference type="Pfam" id="PF00171">
    <property type="entry name" value="Aldedh"/>
    <property type="match status" value="1"/>
</dbReference>
<keyword evidence="10" id="KW-1185">Reference proteome</keyword>
<comment type="similarity">
    <text evidence="1 4 7">Belongs to the aldehyde dehydrogenase family.</text>
</comment>
<dbReference type="STRING" id="489703.SAMN04488038_11856"/>
<name>A0A1H9M2X1_9GAMM</name>
<accession>A0A1H9M2X1</accession>
<dbReference type="InterPro" id="IPR029510">
    <property type="entry name" value="Ald_DH_CS_GLU"/>
</dbReference>
<evidence type="ECO:0000256" key="2">
    <source>
        <dbReference type="ARBA" id="ARBA00023002"/>
    </source>
</evidence>
<dbReference type="GO" id="GO:0004029">
    <property type="term" value="F:aldehyde dehydrogenase (NAD+) activity"/>
    <property type="evidence" value="ECO:0007669"/>
    <property type="project" value="TreeGrafter"/>
</dbReference>
<dbReference type="RefSeq" id="WP_093289463.1">
    <property type="nucleotide sequence ID" value="NZ_FOFS01000018.1"/>
</dbReference>
<keyword evidence="2 4" id="KW-0560">Oxidoreductase</keyword>
<dbReference type="InterPro" id="IPR016161">
    <property type="entry name" value="Ald_DH/histidinol_DH"/>
</dbReference>
<dbReference type="AlphaFoldDB" id="A0A1H9M2X1"/>
<evidence type="ECO:0000256" key="5">
    <source>
        <dbReference type="PIRSR" id="PIRSR036492-1"/>
    </source>
</evidence>
<organism evidence="9 10">
    <name type="scientific">Solimonas aquatica</name>
    <dbReference type="NCBI Taxonomy" id="489703"/>
    <lineage>
        <taxon>Bacteria</taxon>
        <taxon>Pseudomonadati</taxon>
        <taxon>Pseudomonadota</taxon>
        <taxon>Gammaproteobacteria</taxon>
        <taxon>Nevskiales</taxon>
        <taxon>Nevskiaceae</taxon>
        <taxon>Solimonas</taxon>
    </lineage>
</organism>
<keyword evidence="3" id="KW-0520">NAD</keyword>
<dbReference type="InterPro" id="IPR016160">
    <property type="entry name" value="Ald_DH_CS_CYS"/>
</dbReference>
<evidence type="ECO:0000313" key="9">
    <source>
        <dbReference type="EMBL" id="SER18011.1"/>
    </source>
</evidence>
<evidence type="ECO:0000256" key="7">
    <source>
        <dbReference type="RuleBase" id="RU003345"/>
    </source>
</evidence>
<reference evidence="9 10" key="1">
    <citation type="submission" date="2016-10" db="EMBL/GenBank/DDBJ databases">
        <authorList>
            <person name="de Groot N.N."/>
        </authorList>
    </citation>
    <scope>NUCLEOTIDE SEQUENCE [LARGE SCALE GENOMIC DNA]</scope>
    <source>
        <strain evidence="9 10">DSM 25927</strain>
    </source>
</reference>
<dbReference type="OrthoDB" id="9812625at2"/>
<evidence type="ECO:0000313" key="10">
    <source>
        <dbReference type="Proteomes" id="UP000199233"/>
    </source>
</evidence>
<dbReference type="PANTHER" id="PTHR43570:SF20">
    <property type="entry name" value="ALDEHYDE DEHYDROGENASE ALDX-RELATED"/>
    <property type="match status" value="1"/>
</dbReference>
<proteinExistence type="inferred from homology"/>
<dbReference type="InterPro" id="IPR016162">
    <property type="entry name" value="Ald_DH_N"/>
</dbReference>
<dbReference type="InterPro" id="IPR015590">
    <property type="entry name" value="Aldehyde_DH_dom"/>
</dbReference>
<feature type="domain" description="Aldehyde dehydrogenase" evidence="8">
    <location>
        <begin position="19"/>
        <end position="443"/>
    </location>
</feature>
<dbReference type="GO" id="GO:0006081">
    <property type="term" value="P:aldehyde metabolic process"/>
    <property type="evidence" value="ECO:0007669"/>
    <property type="project" value="InterPro"/>
</dbReference>
<dbReference type="PIRSF" id="PIRSF036492">
    <property type="entry name" value="ALDH"/>
    <property type="match status" value="1"/>
</dbReference>
<evidence type="ECO:0000256" key="1">
    <source>
        <dbReference type="ARBA" id="ARBA00009986"/>
    </source>
</evidence>
<dbReference type="PANTHER" id="PTHR43570">
    <property type="entry name" value="ALDEHYDE DEHYDROGENASE"/>
    <property type="match status" value="1"/>
</dbReference>
<dbReference type="InterPro" id="IPR012394">
    <property type="entry name" value="Aldehyde_DH_NAD(P)"/>
</dbReference>
<dbReference type="Proteomes" id="UP000199233">
    <property type="component" value="Unassembled WGS sequence"/>
</dbReference>
<dbReference type="Gene3D" id="3.40.605.10">
    <property type="entry name" value="Aldehyde Dehydrogenase, Chain A, domain 1"/>
    <property type="match status" value="1"/>
</dbReference>
<evidence type="ECO:0000256" key="3">
    <source>
        <dbReference type="ARBA" id="ARBA00023027"/>
    </source>
</evidence>
<dbReference type="PROSITE" id="PS00687">
    <property type="entry name" value="ALDEHYDE_DEHYDR_GLU"/>
    <property type="match status" value="1"/>
</dbReference>
<dbReference type="EMBL" id="FOFS01000018">
    <property type="protein sequence ID" value="SER18011.1"/>
    <property type="molecule type" value="Genomic_DNA"/>
</dbReference>
<dbReference type="SUPFAM" id="SSF53720">
    <property type="entry name" value="ALDH-like"/>
    <property type="match status" value="1"/>
</dbReference>
<evidence type="ECO:0000256" key="6">
    <source>
        <dbReference type="PROSITE-ProRule" id="PRU10007"/>
    </source>
</evidence>
<sequence length="501" mass="54436">MNAVLREQNAYAGLYARMLEKSRELALTTAATRAAKLGKLLQAILDARPAILEAGHRELRLSATDVDMQLLMIKSEAEFIAQHLHEWMATQAIPVSLMSLGKKSYVRYEPKGVVLHLSTWNAPIAEGFVVAFGAIAAGCPFLLKPSELAPHSAQVLADIVARVFEEDEFAVVQGAADAATQLLALPFNHIFYIGGHAVGRIVLRAAAEHFATVTLEMGGKNPVIVDASADPAEAGRKLAWGRVANAGQVCLAPDYALVHEAVLSPFVAELRKSMTAMYNADGRGFQNSGDLPRIVNRRHFERIKSLLDDALAKGAQLALGGETDGDDLYISPTILTGVSEDMRIMQEEIFGPIICVLPFTRREDAIATIRRRPKPLGSYIFAKEREAIDWYLARTSSGSTVVNHNLIQSGTNPHLPFGGVNASGQGRIGGRYTFLECSNARAVVEEGPPVGDPNLMFPPYSDKYKGMIAQMLAKPVKLPAWLVKAFDGLIRGTARLKGQRF</sequence>
<dbReference type="GO" id="GO:0005737">
    <property type="term" value="C:cytoplasm"/>
    <property type="evidence" value="ECO:0007669"/>
    <property type="project" value="TreeGrafter"/>
</dbReference>
<gene>
    <name evidence="9" type="ORF">SAMN04488038_11856</name>
</gene>